<dbReference type="Gene3D" id="3.30.200.20">
    <property type="entry name" value="Phosphorylase Kinase, domain 1"/>
    <property type="match status" value="1"/>
</dbReference>
<feature type="non-terminal residue" evidence="1">
    <location>
        <position position="1"/>
    </location>
</feature>
<reference evidence="1" key="1">
    <citation type="submission" date="2023-03" db="EMBL/GenBank/DDBJ databases">
        <title>Massive genome expansion in bonnet fungi (Mycena s.s.) driven by repeated elements and novel gene families across ecological guilds.</title>
        <authorList>
            <consortium name="Lawrence Berkeley National Laboratory"/>
            <person name="Harder C.B."/>
            <person name="Miyauchi S."/>
            <person name="Viragh M."/>
            <person name="Kuo A."/>
            <person name="Thoen E."/>
            <person name="Andreopoulos B."/>
            <person name="Lu D."/>
            <person name="Skrede I."/>
            <person name="Drula E."/>
            <person name="Henrissat B."/>
            <person name="Morin E."/>
            <person name="Kohler A."/>
            <person name="Barry K."/>
            <person name="LaButti K."/>
            <person name="Morin E."/>
            <person name="Salamov A."/>
            <person name="Lipzen A."/>
            <person name="Mereny Z."/>
            <person name="Hegedus B."/>
            <person name="Baldrian P."/>
            <person name="Stursova M."/>
            <person name="Weitz H."/>
            <person name="Taylor A."/>
            <person name="Grigoriev I.V."/>
            <person name="Nagy L.G."/>
            <person name="Martin F."/>
            <person name="Kauserud H."/>
        </authorList>
    </citation>
    <scope>NUCLEOTIDE SEQUENCE</scope>
    <source>
        <strain evidence="1">CBHHK002</strain>
    </source>
</reference>
<sequence length="63" mass="7235">GLWPVKLGDSFGPGGTRRYRIIFKLGYGSFSTVWLARDRVERSDVFPRETSSWISSVIVEMMH</sequence>
<name>A0AAD6YX47_9AGAR</name>
<dbReference type="AlphaFoldDB" id="A0AAD6YX47"/>
<evidence type="ECO:0000313" key="1">
    <source>
        <dbReference type="EMBL" id="KAJ7300962.1"/>
    </source>
</evidence>
<evidence type="ECO:0000313" key="2">
    <source>
        <dbReference type="Proteomes" id="UP001218218"/>
    </source>
</evidence>
<dbReference type="EMBL" id="JARIHO010000148">
    <property type="protein sequence ID" value="KAJ7300962.1"/>
    <property type="molecule type" value="Genomic_DNA"/>
</dbReference>
<keyword evidence="2" id="KW-1185">Reference proteome</keyword>
<dbReference type="Proteomes" id="UP001218218">
    <property type="component" value="Unassembled WGS sequence"/>
</dbReference>
<proteinExistence type="predicted"/>
<dbReference type="InterPro" id="IPR011009">
    <property type="entry name" value="Kinase-like_dom_sf"/>
</dbReference>
<dbReference type="SUPFAM" id="SSF56112">
    <property type="entry name" value="Protein kinase-like (PK-like)"/>
    <property type="match status" value="1"/>
</dbReference>
<accession>A0AAD6YX47</accession>
<evidence type="ECO:0008006" key="3">
    <source>
        <dbReference type="Google" id="ProtNLM"/>
    </source>
</evidence>
<organism evidence="1 2">
    <name type="scientific">Mycena albidolilacea</name>
    <dbReference type="NCBI Taxonomy" id="1033008"/>
    <lineage>
        <taxon>Eukaryota</taxon>
        <taxon>Fungi</taxon>
        <taxon>Dikarya</taxon>
        <taxon>Basidiomycota</taxon>
        <taxon>Agaricomycotina</taxon>
        <taxon>Agaricomycetes</taxon>
        <taxon>Agaricomycetidae</taxon>
        <taxon>Agaricales</taxon>
        <taxon>Marasmiineae</taxon>
        <taxon>Mycenaceae</taxon>
        <taxon>Mycena</taxon>
    </lineage>
</organism>
<comment type="caution">
    <text evidence="1">The sequence shown here is derived from an EMBL/GenBank/DDBJ whole genome shotgun (WGS) entry which is preliminary data.</text>
</comment>
<gene>
    <name evidence="1" type="ORF">DFH08DRAFT_724816</name>
</gene>
<protein>
    <recommendedName>
        <fullName evidence="3">Protein kinase domain-containing protein</fullName>
    </recommendedName>
</protein>